<dbReference type="Pfam" id="PF01794">
    <property type="entry name" value="Ferric_reduct"/>
    <property type="match status" value="1"/>
</dbReference>
<evidence type="ECO:0000256" key="1">
    <source>
        <dbReference type="ARBA" id="ARBA00004141"/>
    </source>
</evidence>
<keyword evidence="2 7" id="KW-0813">Transport</keyword>
<keyword evidence="6 7" id="KW-0472">Membrane</keyword>
<dbReference type="GO" id="GO:0010181">
    <property type="term" value="F:FMN binding"/>
    <property type="evidence" value="ECO:0007669"/>
    <property type="project" value="UniProtKB-UniRule"/>
</dbReference>
<reference evidence="10" key="1">
    <citation type="submission" date="2016-10" db="EMBL/GenBank/DDBJ databases">
        <authorList>
            <person name="Varghese N."/>
            <person name="Submissions S."/>
        </authorList>
    </citation>
    <scope>NUCLEOTIDE SEQUENCE [LARGE SCALE GENOMIC DNA]</scope>
    <source>
        <strain evidence="10">DSM 26879</strain>
    </source>
</reference>
<keyword evidence="5 7" id="KW-0408">Iron</keyword>
<dbReference type="OrthoDB" id="9788328at2"/>
<keyword evidence="4 7" id="KW-1133">Transmembrane helix</keyword>
<feature type="domain" description="Ferric oxidoreductase" evidence="8">
    <location>
        <begin position="62"/>
        <end position="164"/>
    </location>
</feature>
<dbReference type="GO" id="GO:0009055">
    <property type="term" value="F:electron transfer activity"/>
    <property type="evidence" value="ECO:0007669"/>
    <property type="project" value="UniProtKB-UniRule"/>
</dbReference>
<evidence type="ECO:0000313" key="9">
    <source>
        <dbReference type="EMBL" id="SFR51186.1"/>
    </source>
</evidence>
<comment type="similarity">
    <text evidence="7">Belongs to the MsrQ family.</text>
</comment>
<comment type="function">
    <text evidence="7">Part of the MsrPQ system that repairs oxidized periplasmic proteins containing methionine sulfoxide residues (Met-O), using respiratory chain electrons. Thus protects these proteins from oxidative-stress damage caused by reactive species of oxygen and chlorine generated by the host defense mechanisms. MsrPQ is essential for the maintenance of envelope integrity under bleach stress, rescuing a wide series of structurally unrelated periplasmic proteins from methionine oxidation. MsrQ provides electrons for reduction to the reductase catalytic subunit MsrP, using the quinone pool of the respiratory chain.</text>
</comment>
<evidence type="ECO:0000256" key="2">
    <source>
        <dbReference type="ARBA" id="ARBA00022448"/>
    </source>
</evidence>
<dbReference type="AlphaFoldDB" id="A0A1I6H9H3"/>
<dbReference type="InterPro" id="IPR022837">
    <property type="entry name" value="MsrQ-like"/>
</dbReference>
<dbReference type="GO" id="GO:0020037">
    <property type="term" value="F:heme binding"/>
    <property type="evidence" value="ECO:0007669"/>
    <property type="project" value="UniProtKB-UniRule"/>
</dbReference>
<keyword evidence="3 7" id="KW-0812">Transmembrane</keyword>
<keyword evidence="7" id="KW-1003">Cell membrane</keyword>
<feature type="transmembrane region" description="Helical" evidence="7">
    <location>
        <begin position="155"/>
        <end position="172"/>
    </location>
</feature>
<evidence type="ECO:0000256" key="4">
    <source>
        <dbReference type="ARBA" id="ARBA00022989"/>
    </source>
</evidence>
<dbReference type="STRING" id="390270.SAMN04488005_2412"/>
<organism evidence="9 10">
    <name type="scientific">Yoonia tamlensis</name>
    <dbReference type="NCBI Taxonomy" id="390270"/>
    <lineage>
        <taxon>Bacteria</taxon>
        <taxon>Pseudomonadati</taxon>
        <taxon>Pseudomonadota</taxon>
        <taxon>Alphaproteobacteria</taxon>
        <taxon>Rhodobacterales</taxon>
        <taxon>Paracoccaceae</taxon>
        <taxon>Yoonia</taxon>
    </lineage>
</organism>
<evidence type="ECO:0000256" key="3">
    <source>
        <dbReference type="ARBA" id="ARBA00022692"/>
    </source>
</evidence>
<keyword evidence="7" id="KW-0249">Electron transport</keyword>
<keyword evidence="7" id="KW-0349">Heme</keyword>
<comment type="subunit">
    <text evidence="7">Heterodimer of a catalytic subunit (MsrP) and a heme-binding subunit (MsrQ).</text>
</comment>
<dbReference type="GO" id="GO:0016679">
    <property type="term" value="F:oxidoreductase activity, acting on diphenols and related substances as donors"/>
    <property type="evidence" value="ECO:0007669"/>
    <property type="project" value="TreeGrafter"/>
</dbReference>
<proteinExistence type="inferred from homology"/>
<dbReference type="EMBL" id="FOYP01000002">
    <property type="protein sequence ID" value="SFR51186.1"/>
    <property type="molecule type" value="Genomic_DNA"/>
</dbReference>
<evidence type="ECO:0000256" key="7">
    <source>
        <dbReference type="HAMAP-Rule" id="MF_01207"/>
    </source>
</evidence>
<protein>
    <recommendedName>
        <fullName evidence="7">Protein-methionine-sulfoxide reductase heme-binding subunit MsrQ</fullName>
    </recommendedName>
    <alternativeName>
        <fullName evidence="7">Flavocytochrome MsrQ</fullName>
    </alternativeName>
</protein>
<gene>
    <name evidence="7" type="primary">msrQ</name>
    <name evidence="9" type="ORF">SAMN04488005_2412</name>
</gene>
<feature type="transmembrane region" description="Helical" evidence="7">
    <location>
        <begin position="178"/>
        <end position="195"/>
    </location>
</feature>
<feature type="transmembrane region" description="Helical" evidence="7">
    <location>
        <begin position="83"/>
        <end position="101"/>
    </location>
</feature>
<dbReference type="NCBIfam" id="NF003833">
    <property type="entry name" value="PRK05419.1-5"/>
    <property type="match status" value="1"/>
</dbReference>
<dbReference type="RefSeq" id="WP_090200639.1">
    <property type="nucleotide sequence ID" value="NZ_FOYP01000002.1"/>
</dbReference>
<evidence type="ECO:0000313" key="10">
    <source>
        <dbReference type="Proteomes" id="UP000199478"/>
    </source>
</evidence>
<dbReference type="PANTHER" id="PTHR36964:SF1">
    <property type="entry name" value="PROTEIN-METHIONINE-SULFOXIDE REDUCTASE HEME-BINDING SUBUNIT MSRQ"/>
    <property type="match status" value="1"/>
</dbReference>
<comment type="cofactor">
    <cofactor evidence="7">
        <name>FMN</name>
        <dbReference type="ChEBI" id="CHEBI:58210"/>
    </cofactor>
    <text evidence="7">Binds 1 FMN per subunit.</text>
</comment>
<comment type="cofactor">
    <cofactor evidence="7">
        <name>heme b</name>
        <dbReference type="ChEBI" id="CHEBI:60344"/>
    </cofactor>
    <text evidence="7">Binds 1 heme b (iron(II)-protoporphyrin IX) group per subunit.</text>
</comment>
<dbReference type="GO" id="GO:0005886">
    <property type="term" value="C:plasma membrane"/>
    <property type="evidence" value="ECO:0007669"/>
    <property type="project" value="UniProtKB-SubCell"/>
</dbReference>
<keyword evidence="7" id="KW-0288">FMN</keyword>
<evidence type="ECO:0000259" key="8">
    <source>
        <dbReference type="Pfam" id="PF01794"/>
    </source>
</evidence>
<sequence length="207" mass="23483">MSIVDRLNQSLRKIPTWTIYIVGTAWVVWLFYLAATNRMGPEPINALEREYGELGLKLIVLGLMVTPLRKFTGLNLMKFRRAIGVTAFFVVLAHFLVWALLDVGTIGRGWTEIVKRPYVTVGMASFVMLIPLALTSNNLSIRKLGGATWRKLHKLTYPVALFAVVHYLWLVKGFQIEPFVYLILVIVLLALRQSLPNWRATSAKRTA</sequence>
<dbReference type="Proteomes" id="UP000199478">
    <property type="component" value="Unassembled WGS sequence"/>
</dbReference>
<evidence type="ECO:0000256" key="5">
    <source>
        <dbReference type="ARBA" id="ARBA00023004"/>
    </source>
</evidence>
<comment type="caution">
    <text evidence="7">Lacks conserved residue(s) required for the propagation of feature annotation.</text>
</comment>
<dbReference type="InterPro" id="IPR013130">
    <property type="entry name" value="Fe3_Rdtase_TM_dom"/>
</dbReference>
<dbReference type="GO" id="GO:0030091">
    <property type="term" value="P:protein repair"/>
    <property type="evidence" value="ECO:0007669"/>
    <property type="project" value="UniProtKB-UniRule"/>
</dbReference>
<feature type="transmembrane region" description="Helical" evidence="7">
    <location>
        <begin position="14"/>
        <end position="34"/>
    </location>
</feature>
<keyword evidence="7" id="KW-0479">Metal-binding</keyword>
<accession>A0A1I6H9H3</accession>
<name>A0A1I6H9H3_9RHOB</name>
<keyword evidence="7" id="KW-0285">Flavoprotein</keyword>
<dbReference type="GO" id="GO:0046872">
    <property type="term" value="F:metal ion binding"/>
    <property type="evidence" value="ECO:0007669"/>
    <property type="project" value="UniProtKB-KW"/>
</dbReference>
<comment type="subcellular location">
    <subcellularLocation>
        <location evidence="7">Cell membrane</location>
        <topology evidence="7">Multi-pass membrane protein</topology>
    </subcellularLocation>
    <subcellularLocation>
        <location evidence="1">Membrane</location>
        <topology evidence="1">Multi-pass membrane protein</topology>
    </subcellularLocation>
</comment>
<evidence type="ECO:0000256" key="6">
    <source>
        <dbReference type="ARBA" id="ARBA00023136"/>
    </source>
</evidence>
<keyword evidence="10" id="KW-1185">Reference proteome</keyword>
<dbReference type="HAMAP" id="MF_01207">
    <property type="entry name" value="MsrQ"/>
    <property type="match status" value="1"/>
</dbReference>
<dbReference type="PANTHER" id="PTHR36964">
    <property type="entry name" value="PROTEIN-METHIONINE-SULFOXIDE REDUCTASE HEME-BINDING SUBUNIT MSRQ"/>
    <property type="match status" value="1"/>
</dbReference>
<feature type="transmembrane region" description="Helical" evidence="7">
    <location>
        <begin position="113"/>
        <end position="134"/>
    </location>
</feature>